<keyword evidence="2" id="KW-0964">Secreted</keyword>
<dbReference type="PROSITE" id="PS50835">
    <property type="entry name" value="IG_LIKE"/>
    <property type="match status" value="1"/>
</dbReference>
<dbReference type="InterPro" id="IPR011390">
    <property type="entry name" value="IGFBP_rP_mac25"/>
</dbReference>
<dbReference type="Gene3D" id="4.10.40.20">
    <property type="match status" value="1"/>
</dbReference>
<dbReference type="InParanoid" id="H3AUL3"/>
<dbReference type="InterPro" id="IPR002350">
    <property type="entry name" value="Kazal_dom"/>
</dbReference>
<dbReference type="HOGENOM" id="CLU_075590_1_0_1"/>
<dbReference type="SUPFAM" id="SSF100895">
    <property type="entry name" value="Kazal-type serine protease inhibitors"/>
    <property type="match status" value="1"/>
</dbReference>
<evidence type="ECO:0008006" key="12">
    <source>
        <dbReference type="Google" id="ProtNLM"/>
    </source>
</evidence>
<dbReference type="Pfam" id="PF07679">
    <property type="entry name" value="I-set"/>
    <property type="match status" value="1"/>
</dbReference>
<organism evidence="10 11">
    <name type="scientific">Latimeria chalumnae</name>
    <name type="common">Coelacanth</name>
    <dbReference type="NCBI Taxonomy" id="7897"/>
    <lineage>
        <taxon>Eukaryota</taxon>
        <taxon>Metazoa</taxon>
        <taxon>Chordata</taxon>
        <taxon>Craniata</taxon>
        <taxon>Vertebrata</taxon>
        <taxon>Euteleostomi</taxon>
        <taxon>Coelacanthiformes</taxon>
        <taxon>Coelacanthidae</taxon>
        <taxon>Latimeria</taxon>
    </lineage>
</organism>
<dbReference type="GO" id="GO:0009966">
    <property type="term" value="P:regulation of signal transduction"/>
    <property type="evidence" value="ECO:0007669"/>
    <property type="project" value="TreeGrafter"/>
</dbReference>
<keyword evidence="11" id="KW-1185">Reference proteome</keyword>
<dbReference type="GO" id="GO:0001558">
    <property type="term" value="P:regulation of cell growth"/>
    <property type="evidence" value="ECO:0007669"/>
    <property type="project" value="InterPro"/>
</dbReference>
<dbReference type="InterPro" id="IPR003598">
    <property type="entry name" value="Ig_sub2"/>
</dbReference>
<reference evidence="10" key="3">
    <citation type="submission" date="2025-09" db="UniProtKB">
        <authorList>
            <consortium name="Ensembl"/>
        </authorList>
    </citation>
    <scope>IDENTIFICATION</scope>
</reference>
<dbReference type="SMART" id="SM00280">
    <property type="entry name" value="KAZAL"/>
    <property type="match status" value="1"/>
</dbReference>
<dbReference type="InterPro" id="IPR000867">
    <property type="entry name" value="IGFBP-like"/>
</dbReference>
<evidence type="ECO:0000259" key="8">
    <source>
        <dbReference type="PROSITE" id="PS51323"/>
    </source>
</evidence>
<dbReference type="GeneTree" id="ENSGT00530000063555"/>
<dbReference type="InterPro" id="IPR036058">
    <property type="entry name" value="Kazal_dom_sf"/>
</dbReference>
<reference evidence="10" key="2">
    <citation type="submission" date="2025-08" db="UniProtKB">
        <authorList>
            <consortium name="Ensembl"/>
        </authorList>
    </citation>
    <scope>IDENTIFICATION</scope>
</reference>
<dbReference type="InterPro" id="IPR003599">
    <property type="entry name" value="Ig_sub"/>
</dbReference>
<name>H3AUL3_LATCH</name>
<reference evidence="11" key="1">
    <citation type="submission" date="2011-08" db="EMBL/GenBank/DDBJ databases">
        <title>The draft genome of Latimeria chalumnae.</title>
        <authorList>
            <person name="Di Palma F."/>
            <person name="Alfoldi J."/>
            <person name="Johnson J."/>
            <person name="Berlin A."/>
            <person name="Gnerre S."/>
            <person name="Jaffe D."/>
            <person name="MacCallum I."/>
            <person name="Young S."/>
            <person name="Walker B.J."/>
            <person name="Lander E."/>
            <person name="Lindblad-Toh K."/>
        </authorList>
    </citation>
    <scope>NUCLEOTIDE SEQUENCE [LARGE SCALE GENOMIC DNA]</scope>
    <source>
        <strain evidence="11">Wild caught</strain>
    </source>
</reference>
<keyword evidence="3 6" id="KW-0732">Signal</keyword>
<dbReference type="PROSITE" id="PS51323">
    <property type="entry name" value="IGFBP_N_2"/>
    <property type="match status" value="1"/>
</dbReference>
<evidence type="ECO:0000313" key="11">
    <source>
        <dbReference type="Proteomes" id="UP000008672"/>
    </source>
</evidence>
<dbReference type="Pfam" id="PF07648">
    <property type="entry name" value="Kazal_2"/>
    <property type="match status" value="1"/>
</dbReference>
<accession>H3AUL3</accession>
<evidence type="ECO:0000256" key="6">
    <source>
        <dbReference type="SAM" id="SignalP"/>
    </source>
</evidence>
<evidence type="ECO:0000256" key="4">
    <source>
        <dbReference type="ARBA" id="ARBA00023157"/>
    </source>
</evidence>
<dbReference type="SUPFAM" id="SSF48726">
    <property type="entry name" value="Immunoglobulin"/>
    <property type="match status" value="1"/>
</dbReference>
<feature type="signal peptide" evidence="6">
    <location>
        <begin position="1"/>
        <end position="20"/>
    </location>
</feature>
<dbReference type="InterPro" id="IPR007110">
    <property type="entry name" value="Ig-like_dom"/>
</dbReference>
<dbReference type="Bgee" id="ENSLACG00000011740">
    <property type="expression patterns" value="Expressed in pelvic fin"/>
</dbReference>
<dbReference type="eggNOG" id="ENOG502R5QG">
    <property type="taxonomic scope" value="Eukaryota"/>
</dbReference>
<dbReference type="EMBL" id="AFYH01130554">
    <property type="status" value="NOT_ANNOTATED_CDS"/>
    <property type="molecule type" value="Genomic_DNA"/>
</dbReference>
<comment type="subcellular location">
    <subcellularLocation>
        <location evidence="1">Secreted</location>
    </subcellularLocation>
</comment>
<dbReference type="InterPro" id="IPR013783">
    <property type="entry name" value="Ig-like_fold"/>
</dbReference>
<dbReference type="Proteomes" id="UP000008672">
    <property type="component" value="Unassembled WGS sequence"/>
</dbReference>
<dbReference type="AlphaFoldDB" id="H3AUL3"/>
<evidence type="ECO:0000256" key="2">
    <source>
        <dbReference type="ARBA" id="ARBA00022525"/>
    </source>
</evidence>
<dbReference type="OMA" id="CHTKNKH"/>
<evidence type="ECO:0000256" key="3">
    <source>
        <dbReference type="ARBA" id="ARBA00022729"/>
    </source>
</evidence>
<keyword evidence="5" id="KW-0393">Immunoglobulin domain</keyword>
<dbReference type="FunFam" id="2.60.40.10:FF:000032">
    <property type="entry name" value="palladin isoform X1"/>
    <property type="match status" value="1"/>
</dbReference>
<protein>
    <recommendedName>
        <fullName evidence="12">Ovomucoid</fullName>
    </recommendedName>
</protein>
<dbReference type="InterPro" id="IPR036179">
    <property type="entry name" value="Ig-like_dom_sf"/>
</dbReference>
<dbReference type="SUPFAM" id="SSF57184">
    <property type="entry name" value="Growth factor receptor domain"/>
    <property type="match status" value="1"/>
</dbReference>
<dbReference type="GO" id="GO:0005520">
    <property type="term" value="F:insulin-like growth factor binding"/>
    <property type="evidence" value="ECO:0007669"/>
    <property type="project" value="InterPro"/>
</dbReference>
<evidence type="ECO:0000313" key="10">
    <source>
        <dbReference type="Ensembl" id="ENSLACP00000013334.1"/>
    </source>
</evidence>
<dbReference type="Ensembl" id="ENSLACT00000013430.1">
    <property type="protein sequence ID" value="ENSLACP00000013334.1"/>
    <property type="gene ID" value="ENSLACG00000011740.1"/>
</dbReference>
<feature type="domain" description="Kazal-like" evidence="9">
    <location>
        <begin position="89"/>
        <end position="155"/>
    </location>
</feature>
<dbReference type="EMBL" id="AFYH01130556">
    <property type="status" value="NOT_ANNOTATED_CDS"/>
    <property type="molecule type" value="Genomic_DNA"/>
</dbReference>
<dbReference type="Gene3D" id="2.60.40.10">
    <property type="entry name" value="Immunoglobulins"/>
    <property type="match status" value="1"/>
</dbReference>
<dbReference type="Gene3D" id="3.30.60.30">
    <property type="match status" value="1"/>
</dbReference>
<sequence>KMKPLVSVAVLVALVHISQSFPRFYHRGWLRLLREGDDCGQCNLDLCSKVMKCPAGTVPDECGCCFECGNVEGQICDLDNTSRFYGLCGENLECKLNADERKFGDTPEPQCICKSQETVCGSDGKSYENICRFKEELHTNSKTNVTIKHEGPCATAPVISLPPQDAQNFTGNDVIFSCEVSAYPMANVEWKKKGKDSLLPGDDAHVSIQARGGPQKYGITGWLQIQGLKKSDEGIYTCYTKNEYGEAFASAQLRVIDQVILDLTVKVTVSSRITNFIIDDEDYYDETVYIEEDYDEEYQSGRYDD</sequence>
<evidence type="ECO:0000259" key="7">
    <source>
        <dbReference type="PROSITE" id="PS50835"/>
    </source>
</evidence>
<proteinExistence type="predicted"/>
<feature type="chain" id="PRO_5003579919" description="Ovomucoid" evidence="6">
    <location>
        <begin position="21"/>
        <end position="305"/>
    </location>
</feature>
<dbReference type="SMART" id="SM00408">
    <property type="entry name" value="IGc2"/>
    <property type="match status" value="1"/>
</dbReference>
<dbReference type="InterPro" id="IPR013098">
    <property type="entry name" value="Ig_I-set"/>
</dbReference>
<dbReference type="GO" id="GO:0005615">
    <property type="term" value="C:extracellular space"/>
    <property type="evidence" value="ECO:0007669"/>
    <property type="project" value="TreeGrafter"/>
</dbReference>
<evidence type="ECO:0000256" key="1">
    <source>
        <dbReference type="ARBA" id="ARBA00004613"/>
    </source>
</evidence>
<keyword evidence="4" id="KW-1015">Disulfide bond</keyword>
<dbReference type="PANTHER" id="PTHR14186">
    <property type="entry name" value="INSULIN-LIKE GROWTH FACTOR BINDING PROTEIN-RELATED"/>
    <property type="match status" value="1"/>
</dbReference>
<dbReference type="InterPro" id="IPR009030">
    <property type="entry name" value="Growth_fac_rcpt_cys_sf"/>
</dbReference>
<dbReference type="SMART" id="SM00409">
    <property type="entry name" value="IG"/>
    <property type="match status" value="1"/>
</dbReference>
<dbReference type="EMBL" id="AFYH01130555">
    <property type="status" value="NOT_ANNOTATED_CDS"/>
    <property type="molecule type" value="Genomic_DNA"/>
</dbReference>
<feature type="domain" description="IGFBP N-terminal" evidence="8">
    <location>
        <begin position="35"/>
        <end position="114"/>
    </location>
</feature>
<dbReference type="PROSITE" id="PS51465">
    <property type="entry name" value="KAZAL_2"/>
    <property type="match status" value="1"/>
</dbReference>
<dbReference type="CDD" id="cd00104">
    <property type="entry name" value="KAZAL_FS"/>
    <property type="match status" value="1"/>
</dbReference>
<evidence type="ECO:0000256" key="5">
    <source>
        <dbReference type="ARBA" id="ARBA00023319"/>
    </source>
</evidence>
<gene>
    <name evidence="10" type="primary">LOC102351251</name>
</gene>
<evidence type="ECO:0000259" key="9">
    <source>
        <dbReference type="PROSITE" id="PS51465"/>
    </source>
</evidence>
<dbReference type="EMBL" id="AFYH01130553">
    <property type="status" value="NOT_ANNOTATED_CDS"/>
    <property type="molecule type" value="Genomic_DNA"/>
</dbReference>
<dbReference type="PIRSF" id="PIRSF018239">
    <property type="entry name" value="IGFBP_rP_mac25"/>
    <property type="match status" value="1"/>
</dbReference>
<feature type="domain" description="Ig-like" evidence="7">
    <location>
        <begin position="157"/>
        <end position="254"/>
    </location>
</feature>
<dbReference type="PANTHER" id="PTHR14186:SF14">
    <property type="entry name" value="KAZAL-TYPE SERINE PROTEASE INHIBITOR DOMAIN-CONTAINING PROTEIN 1"/>
    <property type="match status" value="1"/>
</dbReference>